<evidence type="ECO:0000256" key="1">
    <source>
        <dbReference type="SAM" id="SignalP"/>
    </source>
</evidence>
<dbReference type="EMBL" id="UYRR01029936">
    <property type="protein sequence ID" value="VDK40658.1"/>
    <property type="molecule type" value="Genomic_DNA"/>
</dbReference>
<organism evidence="4">
    <name type="scientific">Anisakis simplex</name>
    <name type="common">Herring worm</name>
    <dbReference type="NCBI Taxonomy" id="6269"/>
    <lineage>
        <taxon>Eukaryota</taxon>
        <taxon>Metazoa</taxon>
        <taxon>Ecdysozoa</taxon>
        <taxon>Nematoda</taxon>
        <taxon>Chromadorea</taxon>
        <taxon>Rhabditida</taxon>
        <taxon>Spirurina</taxon>
        <taxon>Ascaridomorpha</taxon>
        <taxon>Ascaridoidea</taxon>
        <taxon>Anisakidae</taxon>
        <taxon>Anisakis</taxon>
        <taxon>Anisakis simplex complex</taxon>
    </lineage>
</organism>
<dbReference type="AlphaFoldDB" id="A0A0M3JQB6"/>
<gene>
    <name evidence="2" type="ORF">ASIM_LOCUS9596</name>
</gene>
<feature type="chain" id="PRO_5043120944" evidence="1">
    <location>
        <begin position="21"/>
        <end position="46"/>
    </location>
</feature>
<name>A0A0M3JQB6_ANISI</name>
<sequence>MVVLVLIMMVVVIIMTDWDGEEYGIEGDGSLGGEGVDESGLMLKCF</sequence>
<evidence type="ECO:0000313" key="2">
    <source>
        <dbReference type="EMBL" id="VDK40658.1"/>
    </source>
</evidence>
<evidence type="ECO:0000313" key="3">
    <source>
        <dbReference type="Proteomes" id="UP000267096"/>
    </source>
</evidence>
<accession>A0A0M3JQB6</accession>
<keyword evidence="1" id="KW-0732">Signal</keyword>
<reference evidence="4" key="1">
    <citation type="submission" date="2017-02" db="UniProtKB">
        <authorList>
            <consortium name="WormBaseParasite"/>
        </authorList>
    </citation>
    <scope>IDENTIFICATION</scope>
</reference>
<dbReference type="WBParaSite" id="ASIM_0000986701-mRNA-1">
    <property type="protein sequence ID" value="ASIM_0000986701-mRNA-1"/>
    <property type="gene ID" value="ASIM_0000986701"/>
</dbReference>
<protein>
    <submittedName>
        <fullName evidence="2 4">Uncharacterized protein</fullName>
    </submittedName>
</protein>
<keyword evidence="3" id="KW-1185">Reference proteome</keyword>
<dbReference type="Proteomes" id="UP000267096">
    <property type="component" value="Unassembled WGS sequence"/>
</dbReference>
<proteinExistence type="predicted"/>
<evidence type="ECO:0000313" key="4">
    <source>
        <dbReference type="WBParaSite" id="ASIM_0000986701-mRNA-1"/>
    </source>
</evidence>
<reference evidence="2 3" key="2">
    <citation type="submission" date="2018-11" db="EMBL/GenBank/DDBJ databases">
        <authorList>
            <consortium name="Pathogen Informatics"/>
        </authorList>
    </citation>
    <scope>NUCLEOTIDE SEQUENCE [LARGE SCALE GENOMIC DNA]</scope>
</reference>
<feature type="signal peptide" evidence="1">
    <location>
        <begin position="1"/>
        <end position="20"/>
    </location>
</feature>